<evidence type="ECO:0000256" key="4">
    <source>
        <dbReference type="ARBA" id="ARBA00022827"/>
    </source>
</evidence>
<organism evidence="7">
    <name type="scientific">uncultured Actinomycetospora sp</name>
    <dbReference type="NCBI Taxonomy" id="1135996"/>
    <lineage>
        <taxon>Bacteria</taxon>
        <taxon>Bacillati</taxon>
        <taxon>Actinomycetota</taxon>
        <taxon>Actinomycetes</taxon>
        <taxon>Pseudonocardiales</taxon>
        <taxon>Pseudonocardiaceae</taxon>
        <taxon>Actinomycetospora</taxon>
        <taxon>environmental samples</taxon>
    </lineage>
</organism>
<evidence type="ECO:0000313" key="7">
    <source>
        <dbReference type="EMBL" id="CAA9279925.1"/>
    </source>
</evidence>
<dbReference type="InterPro" id="IPR012132">
    <property type="entry name" value="GMC_OxRdtase"/>
</dbReference>
<dbReference type="SUPFAM" id="SSF51905">
    <property type="entry name" value="FAD/NAD(P)-binding domain"/>
    <property type="match status" value="1"/>
</dbReference>
<dbReference type="InterPro" id="IPR007867">
    <property type="entry name" value="GMC_OxRtase_C"/>
</dbReference>
<evidence type="ECO:0000256" key="3">
    <source>
        <dbReference type="ARBA" id="ARBA00022630"/>
    </source>
</evidence>
<sequence length="498" mass="51429">MTWDVVVVGAGSSGCALAGRLTEDPRRRVLLLEAGAAVRDPADFPDEVRDCASLAAADPAGPHTWDVDVGLVPGRRTRVGRGRLLGGSSAVNGANHLRATRADLDSWPGWSYDAVLPHYVRGERDLDVRGPLHGDAGPIPVVRPAGELRAALTERFLDAAARVGVPAEPDKNGDQPPGAGLVPANVRRGVRVNAAMAYVLPHLARPNLTVRGDTTVARVLLDGDRAVGVEVVGADGGVERIEAGEVVLSAGSVCTPQLLALSGIGPPDALRAAGLPVHHERPGVGRGYSDHPSVYLAFPDGTGGAPLHPEAPGAQAAVHLDAGDDPAGDLEILLFARPFAPDGPCHLMCALQAPESRGEMVFDDPVPGGTPRLEHRYLVSTRDRVRMRTVVRRAGELLAAGGLAPGPAPPAPAAGLGDRELDAWIGAHLTTSAHLCSSARLGPADDPGAVVDPELRVHGLRGLRVVDTSVLPTVPRRGPAATALVLGERAADLVAGAS</sequence>
<dbReference type="InterPro" id="IPR036188">
    <property type="entry name" value="FAD/NAD-bd_sf"/>
</dbReference>
<dbReference type="AlphaFoldDB" id="A0A6J4JH26"/>
<keyword evidence="3" id="KW-0285">Flavoprotein</keyword>
<dbReference type="PANTHER" id="PTHR11552">
    <property type="entry name" value="GLUCOSE-METHANOL-CHOLINE GMC OXIDOREDUCTASE"/>
    <property type="match status" value="1"/>
</dbReference>
<evidence type="ECO:0000256" key="5">
    <source>
        <dbReference type="PIRSR" id="PIRSR000137-2"/>
    </source>
</evidence>
<reference evidence="7" key="1">
    <citation type="submission" date="2020-02" db="EMBL/GenBank/DDBJ databases">
        <authorList>
            <person name="Meier V. D."/>
        </authorList>
    </citation>
    <scope>NUCLEOTIDE SEQUENCE</scope>
    <source>
        <strain evidence="7">AVDCRST_MAG54</strain>
    </source>
</reference>
<dbReference type="EMBL" id="CADCTH010000448">
    <property type="protein sequence ID" value="CAA9279925.1"/>
    <property type="molecule type" value="Genomic_DNA"/>
</dbReference>
<feature type="domain" description="Glucose-methanol-choline oxidoreductase N-terminal" evidence="6">
    <location>
        <begin position="251"/>
        <end position="265"/>
    </location>
</feature>
<dbReference type="Pfam" id="PF00732">
    <property type="entry name" value="GMC_oxred_N"/>
    <property type="match status" value="1"/>
</dbReference>
<dbReference type="NCBIfam" id="TIGR03970">
    <property type="entry name" value="Rv0697"/>
    <property type="match status" value="1"/>
</dbReference>
<comment type="cofactor">
    <cofactor evidence="1 5">
        <name>FAD</name>
        <dbReference type="ChEBI" id="CHEBI:57692"/>
    </cofactor>
</comment>
<dbReference type="PANTHER" id="PTHR11552:SF147">
    <property type="entry name" value="CHOLINE DEHYDROGENASE, MITOCHONDRIAL"/>
    <property type="match status" value="1"/>
</dbReference>
<dbReference type="SUPFAM" id="SSF54373">
    <property type="entry name" value="FAD-linked reductases, C-terminal domain"/>
    <property type="match status" value="1"/>
</dbReference>
<dbReference type="Pfam" id="PF05199">
    <property type="entry name" value="GMC_oxred_C"/>
    <property type="match status" value="1"/>
</dbReference>
<feature type="binding site" evidence="5">
    <location>
        <position position="216"/>
    </location>
    <ligand>
        <name>FAD</name>
        <dbReference type="ChEBI" id="CHEBI:57692"/>
    </ligand>
</feature>
<evidence type="ECO:0000256" key="2">
    <source>
        <dbReference type="ARBA" id="ARBA00010790"/>
    </source>
</evidence>
<proteinExistence type="inferred from homology"/>
<dbReference type="PROSITE" id="PS00624">
    <property type="entry name" value="GMC_OXRED_2"/>
    <property type="match status" value="1"/>
</dbReference>
<dbReference type="GO" id="GO:0016614">
    <property type="term" value="F:oxidoreductase activity, acting on CH-OH group of donors"/>
    <property type="evidence" value="ECO:0007669"/>
    <property type="project" value="InterPro"/>
</dbReference>
<dbReference type="InterPro" id="IPR023978">
    <property type="entry name" value="GMC_oxidoreductase_bact"/>
</dbReference>
<dbReference type="GO" id="GO:0050660">
    <property type="term" value="F:flavin adenine dinucleotide binding"/>
    <property type="evidence" value="ECO:0007669"/>
    <property type="project" value="InterPro"/>
</dbReference>
<dbReference type="Gene3D" id="3.50.50.60">
    <property type="entry name" value="FAD/NAD(P)-binding domain"/>
    <property type="match status" value="1"/>
</dbReference>
<keyword evidence="4 5" id="KW-0274">FAD</keyword>
<accession>A0A6J4JH26</accession>
<comment type="similarity">
    <text evidence="2">Belongs to the GMC oxidoreductase family.</text>
</comment>
<protein>
    <submittedName>
        <fullName evidence="7">Oxidoreductase, GMC family</fullName>
    </submittedName>
</protein>
<evidence type="ECO:0000259" key="6">
    <source>
        <dbReference type="PROSITE" id="PS00624"/>
    </source>
</evidence>
<dbReference type="Gene3D" id="3.30.410.40">
    <property type="match status" value="1"/>
</dbReference>
<gene>
    <name evidence="7" type="ORF">AVDCRST_MAG54-3518</name>
</gene>
<dbReference type="InterPro" id="IPR000172">
    <property type="entry name" value="GMC_OxRdtase_N"/>
</dbReference>
<evidence type="ECO:0000256" key="1">
    <source>
        <dbReference type="ARBA" id="ARBA00001974"/>
    </source>
</evidence>
<dbReference type="PIRSF" id="PIRSF000137">
    <property type="entry name" value="Alcohol_oxidase"/>
    <property type="match status" value="1"/>
</dbReference>
<name>A0A6J4JH26_9PSEU</name>